<organism evidence="3 4">
    <name type="scientific">Salinisphaera aquimarina</name>
    <dbReference type="NCBI Taxonomy" id="2094031"/>
    <lineage>
        <taxon>Bacteria</taxon>
        <taxon>Pseudomonadati</taxon>
        <taxon>Pseudomonadota</taxon>
        <taxon>Gammaproteobacteria</taxon>
        <taxon>Salinisphaerales</taxon>
        <taxon>Salinisphaeraceae</taxon>
        <taxon>Salinisphaera</taxon>
    </lineage>
</organism>
<dbReference type="InterPro" id="IPR016923">
    <property type="entry name" value="UCP029509"/>
</dbReference>
<evidence type="ECO:0000313" key="3">
    <source>
        <dbReference type="EMBL" id="MFC3104642.1"/>
    </source>
</evidence>
<keyword evidence="1" id="KW-0472">Membrane</keyword>
<dbReference type="Pfam" id="PF09990">
    <property type="entry name" value="DUF2231"/>
    <property type="match status" value="1"/>
</dbReference>
<feature type="transmembrane region" description="Helical" evidence="1">
    <location>
        <begin position="12"/>
        <end position="38"/>
    </location>
</feature>
<comment type="caution">
    <text evidence="3">The sequence shown here is derived from an EMBL/GenBank/DDBJ whole genome shotgun (WGS) entry which is preliminary data.</text>
</comment>
<evidence type="ECO:0000259" key="2">
    <source>
        <dbReference type="Pfam" id="PF09990"/>
    </source>
</evidence>
<dbReference type="Proteomes" id="UP001595462">
    <property type="component" value="Unassembled WGS sequence"/>
</dbReference>
<feature type="transmembrane region" description="Helical" evidence="1">
    <location>
        <begin position="86"/>
        <end position="104"/>
    </location>
</feature>
<evidence type="ECO:0000313" key="4">
    <source>
        <dbReference type="Proteomes" id="UP001595462"/>
    </source>
</evidence>
<keyword evidence="1" id="KW-0812">Transmembrane</keyword>
<dbReference type="EMBL" id="JBHRSS010000004">
    <property type="protein sequence ID" value="MFC3104642.1"/>
    <property type="molecule type" value="Genomic_DNA"/>
</dbReference>
<protein>
    <submittedName>
        <fullName evidence="3">DUF2231 domain-containing protein</fullName>
    </submittedName>
</protein>
<keyword evidence="4" id="KW-1185">Reference proteome</keyword>
<dbReference type="PIRSF" id="PIRSF029509">
    <property type="entry name" value="UCP029509"/>
    <property type="match status" value="1"/>
</dbReference>
<proteinExistence type="predicted"/>
<keyword evidence="1" id="KW-1133">Transmembrane helix</keyword>
<sequence>MSSRVTPQRSVVANAIYGVLNPIPFGFFVAALVFDIIYARTAVILWGKGAAWLIAIGLVFAIVPRLVNLVQVWITSRRSATMTDRFDFLLNLLAIVAAIFNAFVHSRDVYAMVPAGIWLSACTVILLAIAHIIIAVQYTASRNAVHA</sequence>
<name>A0ABV7ESR1_9GAMM</name>
<dbReference type="InterPro" id="IPR019251">
    <property type="entry name" value="DUF2231_TM"/>
</dbReference>
<reference evidence="4" key="1">
    <citation type="journal article" date="2019" name="Int. J. Syst. Evol. Microbiol.">
        <title>The Global Catalogue of Microorganisms (GCM) 10K type strain sequencing project: providing services to taxonomists for standard genome sequencing and annotation.</title>
        <authorList>
            <consortium name="The Broad Institute Genomics Platform"/>
            <consortium name="The Broad Institute Genome Sequencing Center for Infectious Disease"/>
            <person name="Wu L."/>
            <person name="Ma J."/>
        </authorList>
    </citation>
    <scope>NUCLEOTIDE SEQUENCE [LARGE SCALE GENOMIC DNA]</scope>
    <source>
        <strain evidence="4">KCTC 52640</strain>
    </source>
</reference>
<evidence type="ECO:0000256" key="1">
    <source>
        <dbReference type="SAM" id="Phobius"/>
    </source>
</evidence>
<accession>A0ABV7ESR1</accession>
<feature type="domain" description="DUF2231" evidence="2">
    <location>
        <begin position="22"/>
        <end position="129"/>
    </location>
</feature>
<dbReference type="RefSeq" id="WP_380689965.1">
    <property type="nucleotide sequence ID" value="NZ_JBHRSS010000004.1"/>
</dbReference>
<feature type="transmembrane region" description="Helical" evidence="1">
    <location>
        <begin position="50"/>
        <end position="74"/>
    </location>
</feature>
<gene>
    <name evidence="3" type="ORF">ACFOSU_12185</name>
</gene>
<feature type="transmembrane region" description="Helical" evidence="1">
    <location>
        <begin position="116"/>
        <end position="136"/>
    </location>
</feature>